<dbReference type="GO" id="GO:0016887">
    <property type="term" value="F:ATP hydrolysis activity"/>
    <property type="evidence" value="ECO:0007669"/>
    <property type="project" value="InterPro"/>
</dbReference>
<reference evidence="2 3" key="1">
    <citation type="journal article" date="2016" name="Nat. Commun.">
        <title>Thousands of microbial genomes shed light on interconnected biogeochemical processes in an aquifer system.</title>
        <authorList>
            <person name="Anantharaman K."/>
            <person name="Brown C.T."/>
            <person name="Hug L.A."/>
            <person name="Sharon I."/>
            <person name="Castelle C.J."/>
            <person name="Probst A.J."/>
            <person name="Thomas B.C."/>
            <person name="Singh A."/>
            <person name="Wilkins M.J."/>
            <person name="Karaoz U."/>
            <person name="Brodie E.L."/>
            <person name="Williams K.H."/>
            <person name="Hubbard S.S."/>
            <person name="Banfield J.F."/>
        </authorList>
    </citation>
    <scope>NUCLEOTIDE SEQUENCE [LARGE SCALE GENOMIC DNA]</scope>
</reference>
<dbReference type="SMART" id="SM00382">
    <property type="entry name" value="AAA"/>
    <property type="match status" value="1"/>
</dbReference>
<dbReference type="Gene3D" id="3.40.50.300">
    <property type="entry name" value="P-loop containing nucleotide triphosphate hydrolases"/>
    <property type="match status" value="1"/>
</dbReference>
<dbReference type="GO" id="GO:0004252">
    <property type="term" value="F:serine-type endopeptidase activity"/>
    <property type="evidence" value="ECO:0007669"/>
    <property type="project" value="InterPro"/>
</dbReference>
<dbReference type="Pfam" id="PF00004">
    <property type="entry name" value="AAA"/>
    <property type="match status" value="1"/>
</dbReference>
<accession>A0A1G1VNW5</accession>
<dbReference type="STRING" id="1797589.A2784_04710"/>
<dbReference type="AlphaFoldDB" id="A0A1G1VNW5"/>
<organism evidence="2 3">
    <name type="scientific">Candidatus Chisholmbacteria bacterium RIFCSPHIGHO2_01_FULL_48_12</name>
    <dbReference type="NCBI Taxonomy" id="1797589"/>
    <lineage>
        <taxon>Bacteria</taxon>
        <taxon>Candidatus Chisholmiibacteriota</taxon>
    </lineage>
</organism>
<evidence type="ECO:0000313" key="2">
    <source>
        <dbReference type="EMBL" id="OGY17053.1"/>
    </source>
</evidence>
<evidence type="ECO:0000259" key="1">
    <source>
        <dbReference type="SMART" id="SM00382"/>
    </source>
</evidence>
<name>A0A1G1VNW5_9BACT</name>
<dbReference type="InterPro" id="IPR027417">
    <property type="entry name" value="P-loop_NTPase"/>
</dbReference>
<dbReference type="InterPro" id="IPR003593">
    <property type="entry name" value="AAA+_ATPase"/>
</dbReference>
<dbReference type="PANTHER" id="PTHR43718">
    <property type="entry name" value="LON PROTEASE"/>
    <property type="match status" value="1"/>
</dbReference>
<dbReference type="InterPro" id="IPR054594">
    <property type="entry name" value="Lon_lid"/>
</dbReference>
<proteinExistence type="predicted"/>
<dbReference type="InterPro" id="IPR003959">
    <property type="entry name" value="ATPase_AAA_core"/>
</dbReference>
<dbReference type="PANTHER" id="PTHR43718:SF2">
    <property type="entry name" value="LON PROTEASE HOMOLOG, MITOCHONDRIAL"/>
    <property type="match status" value="1"/>
</dbReference>
<feature type="domain" description="AAA+ ATPase" evidence="1">
    <location>
        <begin position="121"/>
        <end position="269"/>
    </location>
</feature>
<dbReference type="GO" id="GO:0004176">
    <property type="term" value="F:ATP-dependent peptidase activity"/>
    <property type="evidence" value="ECO:0007669"/>
    <property type="project" value="InterPro"/>
</dbReference>
<dbReference type="InterPro" id="IPR027065">
    <property type="entry name" value="Lon_Prtase"/>
</dbReference>
<sequence>MVDSAVKSLGTEVEKLRQKLIGVTLPPELKIKVEEDVDRLGRVAVNPAAYTQEYDRVAHYVEWVVSLPWTKRSEDVLDLTKARAILDKNHYGMVQVKERILEYLAVLKLRHYQKTEGAVARAPILCLVGLVGTGKTTFAYSLAEAIGRQLVRIPFGGMGSARDLRGQSRLHTEAEPGYVVKGLRRVATKNPIMLLDEIDRVADDARSDVMGVLVELLDPEQNFAFVDHYLDYPFDLSEVLFMATANNTTNIATAVMDRLEPISMPSYTDQEKVMIGKDYLLPEAVTEAGLKPENLTIDEALWPQIVRPLGYDAGIRTLQRTIQGITRKLAREVVEGKQQSLHLTAENIKDYLPSY</sequence>
<protein>
    <recommendedName>
        <fullName evidence="1">AAA+ ATPase domain-containing protein</fullName>
    </recommendedName>
</protein>
<dbReference type="GO" id="GO:0005524">
    <property type="term" value="F:ATP binding"/>
    <property type="evidence" value="ECO:0007669"/>
    <property type="project" value="InterPro"/>
</dbReference>
<dbReference type="Proteomes" id="UP000177324">
    <property type="component" value="Unassembled WGS sequence"/>
</dbReference>
<dbReference type="SUPFAM" id="SSF52540">
    <property type="entry name" value="P-loop containing nucleoside triphosphate hydrolases"/>
    <property type="match status" value="1"/>
</dbReference>
<dbReference type="GO" id="GO:0006515">
    <property type="term" value="P:protein quality control for misfolded or incompletely synthesized proteins"/>
    <property type="evidence" value="ECO:0007669"/>
    <property type="project" value="TreeGrafter"/>
</dbReference>
<dbReference type="EMBL" id="MHCH01000034">
    <property type="protein sequence ID" value="OGY17053.1"/>
    <property type="molecule type" value="Genomic_DNA"/>
</dbReference>
<dbReference type="Gene3D" id="1.10.8.60">
    <property type="match status" value="1"/>
</dbReference>
<dbReference type="Pfam" id="PF22667">
    <property type="entry name" value="Lon_lid"/>
    <property type="match status" value="1"/>
</dbReference>
<comment type="caution">
    <text evidence="2">The sequence shown here is derived from an EMBL/GenBank/DDBJ whole genome shotgun (WGS) entry which is preliminary data.</text>
</comment>
<gene>
    <name evidence="2" type="ORF">A2784_04710</name>
</gene>
<evidence type="ECO:0000313" key="3">
    <source>
        <dbReference type="Proteomes" id="UP000177324"/>
    </source>
</evidence>